<dbReference type="OrthoDB" id="49605at2759"/>
<evidence type="ECO:0000313" key="2">
    <source>
        <dbReference type="EMBL" id="OJT03756.1"/>
    </source>
</evidence>
<dbReference type="CDD" id="cd09212">
    <property type="entry name" value="PUB"/>
    <property type="match status" value="1"/>
</dbReference>
<evidence type="ECO:0000313" key="3">
    <source>
        <dbReference type="Proteomes" id="UP000184267"/>
    </source>
</evidence>
<name>A0A1M2V8D0_TRAPU</name>
<protein>
    <submittedName>
        <fullName evidence="2">Uncharacterized protein</fullName>
    </submittedName>
</protein>
<organism evidence="2 3">
    <name type="scientific">Trametes pubescens</name>
    <name type="common">White-rot fungus</name>
    <dbReference type="NCBI Taxonomy" id="154538"/>
    <lineage>
        <taxon>Eukaryota</taxon>
        <taxon>Fungi</taxon>
        <taxon>Dikarya</taxon>
        <taxon>Basidiomycota</taxon>
        <taxon>Agaricomycotina</taxon>
        <taxon>Agaricomycetes</taxon>
        <taxon>Polyporales</taxon>
        <taxon>Polyporaceae</taxon>
        <taxon>Trametes</taxon>
    </lineage>
</organism>
<feature type="coiled-coil region" evidence="1">
    <location>
        <begin position="137"/>
        <end position="167"/>
    </location>
</feature>
<keyword evidence="3" id="KW-1185">Reference proteome</keyword>
<evidence type="ECO:0000256" key="1">
    <source>
        <dbReference type="SAM" id="Coils"/>
    </source>
</evidence>
<keyword evidence="1" id="KW-0175">Coiled coil</keyword>
<dbReference type="STRING" id="154538.A0A1M2V8D0"/>
<accession>A0A1M2V8D0</accession>
<dbReference type="SUPFAM" id="SSF143503">
    <property type="entry name" value="PUG domain-like"/>
    <property type="match status" value="1"/>
</dbReference>
<dbReference type="InterPro" id="IPR036339">
    <property type="entry name" value="PUB-like_dom_sf"/>
</dbReference>
<dbReference type="EMBL" id="MNAD01001599">
    <property type="protein sequence ID" value="OJT03756.1"/>
    <property type="molecule type" value="Genomic_DNA"/>
</dbReference>
<dbReference type="Gene3D" id="1.20.58.2190">
    <property type="match status" value="1"/>
</dbReference>
<dbReference type="OMA" id="VPAINCS"/>
<dbReference type="Proteomes" id="UP000184267">
    <property type="component" value="Unassembled WGS sequence"/>
</dbReference>
<gene>
    <name evidence="2" type="ORF">TRAPUB_5578</name>
</gene>
<sequence length="216" mass="24726">MASVVADRAKIAAAAQRNVQTLRKREPARVLYISFDNEYEVRQRFRKRIDRDILGTHSDKHAVRSLETVLKLAENILAAPTDPGVRRFKVSNNTIKKLVIEPKGVLQLVVDVEDFVPYYVFRGNNVNELRIGASMIKEALVRERKQLEDEKLKHEREEAERKAHEEKIHKNFMDDRLSVAARAQRERHSGYVKGILRPKGLSNGTNIVTLHGKAAD</sequence>
<comment type="caution">
    <text evidence="2">The sequence shown here is derived from an EMBL/GenBank/DDBJ whole genome shotgun (WGS) entry which is preliminary data.</text>
</comment>
<proteinExistence type="predicted"/>
<reference evidence="2 3" key="1">
    <citation type="submission" date="2016-10" db="EMBL/GenBank/DDBJ databases">
        <title>Genome sequence of the basidiomycete white-rot fungus Trametes pubescens.</title>
        <authorList>
            <person name="Makela M.R."/>
            <person name="Granchi Z."/>
            <person name="Peng M."/>
            <person name="De Vries R.P."/>
            <person name="Grigoriev I."/>
            <person name="Riley R."/>
            <person name="Hilden K."/>
        </authorList>
    </citation>
    <scope>NUCLEOTIDE SEQUENCE [LARGE SCALE GENOMIC DNA]</scope>
    <source>
        <strain evidence="2 3">FBCC735</strain>
    </source>
</reference>
<dbReference type="AlphaFoldDB" id="A0A1M2V8D0"/>